<dbReference type="GeneID" id="13038546"/>
<accession>I3ZTL8</accession>
<dbReference type="KEGG" id="thm:CL1_0847"/>
<evidence type="ECO:0000313" key="3">
    <source>
        <dbReference type="Proteomes" id="UP000006064"/>
    </source>
</evidence>
<keyword evidence="3" id="KW-1185">Reference proteome</keyword>
<dbReference type="PANTHER" id="PTHR34351">
    <property type="entry name" value="SLR1927 PROTEIN-RELATED"/>
    <property type="match status" value="1"/>
</dbReference>
<sequence>MKRAEILLSLAGVVSAAAYLLGNPSVALVGAAVMAHYSMARTGFRPSLRVSREVPERGTEREPVKTSLTVENLAPLDGRVRIRETSGKVFARELTVEIDPLEKKRLEQTLIPLSKGRVKLRAEAVFEDGLGLFRKTFPVEGRDEVTVFPSPLGIREAMRERRQISALSETEKALGIGAETLEFEELREFLPGDDITRIDWKATSRLQEVVVRVFRRETLADVYVLINVDGKFRREMRTGKVDYLVLILAQLIAYFRRFGHAVRVVAYDDSGIVRFVGHSSDPLAVLEELGLKGEEGLPPLRPSRLAGESALGRIVRKIRSGSEGSGVLKAAMKPGTGSYVIIIDDLGLHPMEIVKAARVLARRGSQAVLLYPNPVLFIDRSSIDEKTLEAAYKAYRERKMLARKVSGWIKVIEVGPRDLLPRVVKRL</sequence>
<feature type="domain" description="DUF58" evidence="1">
    <location>
        <begin position="185"/>
        <end position="270"/>
    </location>
</feature>
<organism evidence="2 3">
    <name type="scientific">Thermococcus cleftensis (strain DSM 27260 / KACC 17922 / CL1)</name>
    <dbReference type="NCBI Taxonomy" id="163003"/>
    <lineage>
        <taxon>Archaea</taxon>
        <taxon>Methanobacteriati</taxon>
        <taxon>Methanobacteriota</taxon>
        <taxon>Thermococci</taxon>
        <taxon>Thermococcales</taxon>
        <taxon>Thermococcaceae</taxon>
        <taxon>Thermococcus</taxon>
    </lineage>
</organism>
<gene>
    <name evidence="2" type="ORF">CL1_0847</name>
</gene>
<reference evidence="2 3" key="1">
    <citation type="journal article" date="2012" name="J. Bacteriol.">
        <title>Complete Genome Sequence of the Hyperthermophilic Archaeon Thermococcus sp. Strain CL1, Isolated from a Paralvinella sp. Polychaete Worm Collected from a Hydrothermal Vent.</title>
        <authorList>
            <person name="Jung J.H."/>
            <person name="Holden J.F."/>
            <person name="Seo D.H."/>
            <person name="Park K.H."/>
            <person name="Shin H."/>
            <person name="Ryu S."/>
            <person name="Lee J.H."/>
            <person name="Park C.S."/>
        </authorList>
    </citation>
    <scope>NUCLEOTIDE SEQUENCE [LARGE SCALE GENOMIC DNA]</scope>
    <source>
        <strain evidence="3">DSM 27260 / KACC 17922 / CL1</strain>
    </source>
</reference>
<protein>
    <recommendedName>
        <fullName evidence="1">DUF58 domain-containing protein</fullName>
    </recommendedName>
</protein>
<dbReference type="OrthoDB" id="3263at2157"/>
<dbReference type="HOGENOM" id="CLU_052301_0_0_2"/>
<dbReference type="AlphaFoldDB" id="I3ZTL8"/>
<name>I3ZTL8_THECF</name>
<dbReference type="InterPro" id="IPR002881">
    <property type="entry name" value="DUF58"/>
</dbReference>
<proteinExistence type="predicted"/>
<dbReference type="RefSeq" id="WP_014788687.1">
    <property type="nucleotide sequence ID" value="NC_018015.1"/>
</dbReference>
<evidence type="ECO:0000259" key="1">
    <source>
        <dbReference type="Pfam" id="PF01882"/>
    </source>
</evidence>
<dbReference type="STRING" id="163003.CL1_0847"/>
<evidence type="ECO:0000313" key="2">
    <source>
        <dbReference type="EMBL" id="AFL95052.1"/>
    </source>
</evidence>
<dbReference type="Pfam" id="PF01882">
    <property type="entry name" value="DUF58"/>
    <property type="match status" value="1"/>
</dbReference>
<dbReference type="EMBL" id="CP003651">
    <property type="protein sequence ID" value="AFL95052.1"/>
    <property type="molecule type" value="Genomic_DNA"/>
</dbReference>
<dbReference type="Proteomes" id="UP000006064">
    <property type="component" value="Chromosome"/>
</dbReference>